<evidence type="ECO:0000313" key="2">
    <source>
        <dbReference type="Proteomes" id="UP000024635"/>
    </source>
</evidence>
<gene>
    <name evidence="1" type="primary">Acey_s0018.g3549</name>
    <name evidence="1" type="ORF">Y032_0018g3549</name>
</gene>
<dbReference type="EMBL" id="JARK01001354">
    <property type="protein sequence ID" value="EYC21817.1"/>
    <property type="molecule type" value="Genomic_DNA"/>
</dbReference>
<accession>A0A016V473</accession>
<proteinExistence type="predicted"/>
<sequence length="171" mass="19516">MNVVRNLVKTSERIATSNSENDASTQRILFENRYNGGKTTTWRPYAAADGIALVLPYLNDHHAKRVNAIVKRSQLPLRLIFQPPSTPKEMLTSSRLYENGYDEKGCRYCTDKKICHLRGTVYLIKCGGCGHRYIGESGRSLRKRLDERRALASPQAYPNNSFYRHRTAVHS</sequence>
<keyword evidence="2" id="KW-1185">Reference proteome</keyword>
<evidence type="ECO:0000313" key="1">
    <source>
        <dbReference type="EMBL" id="EYC21817.1"/>
    </source>
</evidence>
<evidence type="ECO:0008006" key="3">
    <source>
        <dbReference type="Google" id="ProtNLM"/>
    </source>
</evidence>
<dbReference type="OrthoDB" id="10060112at2759"/>
<organism evidence="1 2">
    <name type="scientific">Ancylostoma ceylanicum</name>
    <dbReference type="NCBI Taxonomy" id="53326"/>
    <lineage>
        <taxon>Eukaryota</taxon>
        <taxon>Metazoa</taxon>
        <taxon>Ecdysozoa</taxon>
        <taxon>Nematoda</taxon>
        <taxon>Chromadorea</taxon>
        <taxon>Rhabditida</taxon>
        <taxon>Rhabditina</taxon>
        <taxon>Rhabditomorpha</taxon>
        <taxon>Strongyloidea</taxon>
        <taxon>Ancylostomatidae</taxon>
        <taxon>Ancylostomatinae</taxon>
        <taxon>Ancylostoma</taxon>
    </lineage>
</organism>
<protein>
    <recommendedName>
        <fullName evidence="3">GIY-YIG domain-containing protein</fullName>
    </recommendedName>
</protein>
<name>A0A016V473_9BILA</name>
<dbReference type="AlphaFoldDB" id="A0A016V473"/>
<dbReference type="Proteomes" id="UP000024635">
    <property type="component" value="Unassembled WGS sequence"/>
</dbReference>
<reference evidence="2" key="1">
    <citation type="journal article" date="2015" name="Nat. Genet.">
        <title>The genome and transcriptome of the zoonotic hookworm Ancylostoma ceylanicum identify infection-specific gene families.</title>
        <authorList>
            <person name="Schwarz E.M."/>
            <person name="Hu Y."/>
            <person name="Antoshechkin I."/>
            <person name="Miller M.M."/>
            <person name="Sternberg P.W."/>
            <person name="Aroian R.V."/>
        </authorList>
    </citation>
    <scope>NUCLEOTIDE SEQUENCE</scope>
    <source>
        <strain evidence="2">HY135</strain>
    </source>
</reference>
<comment type="caution">
    <text evidence="1">The sequence shown here is derived from an EMBL/GenBank/DDBJ whole genome shotgun (WGS) entry which is preliminary data.</text>
</comment>